<sequence>MDSFMELRVKNRLDEQTEALINSVIGVAIDVHRELGSGYFEKVYEQVMSIELKSRGFVCSTQVPIAVYYKGVKIRGQILDLVVEKRLVLEIKSVDTILPIHEAQILSYLKSTGLVAGLLINFKERLVKDGIKRFVRTSHH</sequence>
<gene>
    <name evidence="1" type="ORF">JYU14_03615</name>
</gene>
<accession>A0ABS3ARY6</accession>
<protein>
    <submittedName>
        <fullName evidence="1">GxxExxY protein</fullName>
    </submittedName>
</protein>
<evidence type="ECO:0000313" key="1">
    <source>
        <dbReference type="EMBL" id="MBN4067153.1"/>
    </source>
</evidence>
<organism evidence="1 2">
    <name type="scientific">Simkania negevensis</name>
    <dbReference type="NCBI Taxonomy" id="83561"/>
    <lineage>
        <taxon>Bacteria</taxon>
        <taxon>Pseudomonadati</taxon>
        <taxon>Chlamydiota</taxon>
        <taxon>Chlamydiia</taxon>
        <taxon>Parachlamydiales</taxon>
        <taxon>Simkaniaceae</taxon>
        <taxon>Simkania</taxon>
    </lineage>
</organism>
<evidence type="ECO:0000313" key="2">
    <source>
        <dbReference type="Proteomes" id="UP000722121"/>
    </source>
</evidence>
<dbReference type="Proteomes" id="UP000722121">
    <property type="component" value="Unassembled WGS sequence"/>
</dbReference>
<reference evidence="1 2" key="1">
    <citation type="submission" date="2021-02" db="EMBL/GenBank/DDBJ databases">
        <title>Activity-based single-cell genomes from oceanic crustal fluid captures similar information to metagenomic and metatranscriptomic surveys with orders of magnitude less sampling.</title>
        <authorList>
            <person name="D'Angelo T.S."/>
            <person name="Orcutt B.N."/>
        </authorList>
    </citation>
    <scope>NUCLEOTIDE SEQUENCE [LARGE SCALE GENOMIC DNA]</scope>
    <source>
        <strain evidence="1">AH-315-G07</strain>
    </source>
</reference>
<comment type="caution">
    <text evidence="1">The sequence shown here is derived from an EMBL/GenBank/DDBJ whole genome shotgun (WGS) entry which is preliminary data.</text>
</comment>
<dbReference type="NCBIfam" id="TIGR04256">
    <property type="entry name" value="GxxExxY"/>
    <property type="match status" value="1"/>
</dbReference>
<proteinExistence type="predicted"/>
<name>A0ABS3ARY6_9BACT</name>
<dbReference type="Pfam" id="PF13366">
    <property type="entry name" value="PDDEXK_3"/>
    <property type="match status" value="1"/>
</dbReference>
<keyword evidence="2" id="KW-1185">Reference proteome</keyword>
<dbReference type="EMBL" id="JAFITR010000072">
    <property type="protein sequence ID" value="MBN4067153.1"/>
    <property type="molecule type" value="Genomic_DNA"/>
</dbReference>
<dbReference type="InterPro" id="IPR026350">
    <property type="entry name" value="GxxExxY"/>
</dbReference>